<dbReference type="SUPFAM" id="SSF103515">
    <property type="entry name" value="Autotransporter"/>
    <property type="match status" value="1"/>
</dbReference>
<dbReference type="AlphaFoldDB" id="A0A1E7YY14"/>
<dbReference type="InterPro" id="IPR036709">
    <property type="entry name" value="Autotransporte_beta_dom_sf"/>
</dbReference>
<keyword evidence="1" id="KW-0732">Signal</keyword>
<protein>
    <recommendedName>
        <fullName evidence="4">Outer membrane protein beta-barrel domain-containing protein</fullName>
    </recommendedName>
</protein>
<proteinExistence type="predicted"/>
<evidence type="ECO:0000256" key="1">
    <source>
        <dbReference type="SAM" id="SignalP"/>
    </source>
</evidence>
<dbReference type="RefSeq" id="WP_215850806.1">
    <property type="nucleotide sequence ID" value="NZ_JAAXYT010000066.1"/>
</dbReference>
<feature type="signal peptide" evidence="1">
    <location>
        <begin position="1"/>
        <end position="21"/>
    </location>
</feature>
<evidence type="ECO:0008006" key="4">
    <source>
        <dbReference type="Google" id="ProtNLM"/>
    </source>
</evidence>
<dbReference type="Proteomes" id="UP000175707">
    <property type="component" value="Unassembled WGS sequence"/>
</dbReference>
<organism evidence="2 3">
    <name type="scientific">Acidithiobacillus caldus</name>
    <dbReference type="NCBI Taxonomy" id="33059"/>
    <lineage>
        <taxon>Bacteria</taxon>
        <taxon>Pseudomonadati</taxon>
        <taxon>Pseudomonadota</taxon>
        <taxon>Acidithiobacillia</taxon>
        <taxon>Acidithiobacillales</taxon>
        <taxon>Acidithiobacillaceae</taxon>
        <taxon>Acidithiobacillus</taxon>
    </lineage>
</organism>
<dbReference type="EMBL" id="LZYH01000393">
    <property type="protein sequence ID" value="OFC61400.1"/>
    <property type="molecule type" value="Genomic_DNA"/>
</dbReference>
<comment type="caution">
    <text evidence="2">The sequence shown here is derived from an EMBL/GenBank/DDBJ whole genome shotgun (WGS) entry which is preliminary data.</text>
</comment>
<name>A0A1E7YY14_9PROT</name>
<accession>A0A1E7YY14</accession>
<gene>
    <name evidence="2" type="ORF">BAE30_05010</name>
</gene>
<feature type="chain" id="PRO_5009209220" description="Outer membrane protein beta-barrel domain-containing protein" evidence="1">
    <location>
        <begin position="22"/>
        <end position="295"/>
    </location>
</feature>
<sequence length="295" mass="31596">MKIRILALALTAMGLSPLAQAQSDNPIVAANNEIGIAATGTLMNYQEHISPAPTYGSDIESGWMPGFAVHLSGMNDKLTQNLYFAINYYYSSGGIAYHGSTPAEHLNTTDNATTNRVIARLGKGFFLSSNAMLTPYVAGGYQNWDRRLQGPGGYDEHYHSGLVGLGALFQYAVTPRFVVGVDGQFLAVVGGGIDVPGTVTSSGPYTVSDTGFSGGFGTSGQERIKISADYALSRNWHIFGGLNFTHFTYTGTKEYPSLETISYQGTPIVQIPGTVREPPSSTNLFGMELGLAYRF</sequence>
<reference evidence="2 3" key="1">
    <citation type="submission" date="2016-06" db="EMBL/GenBank/DDBJ databases">
        <title>Gene turnover analysis identifies the evolutionary adaptation of the extremophile Acidithiobacillus caldus.</title>
        <authorList>
            <person name="Zhang X."/>
        </authorList>
    </citation>
    <scope>NUCLEOTIDE SEQUENCE [LARGE SCALE GENOMIC DNA]</scope>
    <source>
        <strain evidence="2 3">S1</strain>
    </source>
</reference>
<evidence type="ECO:0000313" key="2">
    <source>
        <dbReference type="EMBL" id="OFC61400.1"/>
    </source>
</evidence>
<evidence type="ECO:0000313" key="3">
    <source>
        <dbReference type="Proteomes" id="UP000175707"/>
    </source>
</evidence>